<evidence type="ECO:0000313" key="2">
    <source>
        <dbReference type="Proteomes" id="UP000266841"/>
    </source>
</evidence>
<sequence>LAFVANMNPETTSGPSSAFTYTARLPSQAEQRYPSGVTTVTQEELEASVYSPAARVFRCRASDLVDLSNLPVARTAAQGLLISTLADIAERKWIDTPTAEQLEDEEGQEFKSTRSLVFASLDPCELPPPYLAGAGGFKELSFNFRHILFTLKAFFLLPAPLMKWRPGFRQVGSLPIPTAPSGDIAKDVSPQTPLLSD</sequence>
<organism evidence="1 2">
    <name type="scientific">Thalassiosira oceanica</name>
    <name type="common">Marine diatom</name>
    <dbReference type="NCBI Taxonomy" id="159749"/>
    <lineage>
        <taxon>Eukaryota</taxon>
        <taxon>Sar</taxon>
        <taxon>Stramenopiles</taxon>
        <taxon>Ochrophyta</taxon>
        <taxon>Bacillariophyta</taxon>
        <taxon>Coscinodiscophyceae</taxon>
        <taxon>Thalassiosirophycidae</taxon>
        <taxon>Thalassiosirales</taxon>
        <taxon>Thalassiosiraceae</taxon>
        <taxon>Thalassiosira</taxon>
    </lineage>
</organism>
<dbReference type="Proteomes" id="UP000266841">
    <property type="component" value="Unassembled WGS sequence"/>
</dbReference>
<dbReference type="OrthoDB" id="45349at2759"/>
<proteinExistence type="predicted"/>
<evidence type="ECO:0000313" key="1">
    <source>
        <dbReference type="EMBL" id="EJK57131.1"/>
    </source>
</evidence>
<gene>
    <name evidence="1" type="ORF">THAOC_22860</name>
</gene>
<dbReference type="EMBL" id="AGNL01029380">
    <property type="protein sequence ID" value="EJK57131.1"/>
    <property type="molecule type" value="Genomic_DNA"/>
</dbReference>
<reference evidence="1 2" key="1">
    <citation type="journal article" date="2012" name="Genome Biol.">
        <title>Genome and low-iron response of an oceanic diatom adapted to chronic iron limitation.</title>
        <authorList>
            <person name="Lommer M."/>
            <person name="Specht M."/>
            <person name="Roy A.S."/>
            <person name="Kraemer L."/>
            <person name="Andreson R."/>
            <person name="Gutowska M.A."/>
            <person name="Wolf J."/>
            <person name="Bergner S.V."/>
            <person name="Schilhabel M.B."/>
            <person name="Klostermeier U.C."/>
            <person name="Beiko R.G."/>
            <person name="Rosenstiel P."/>
            <person name="Hippler M."/>
            <person name="Laroche J."/>
        </authorList>
    </citation>
    <scope>NUCLEOTIDE SEQUENCE [LARGE SCALE GENOMIC DNA]</scope>
    <source>
        <strain evidence="1 2">CCMP1005</strain>
    </source>
</reference>
<comment type="caution">
    <text evidence="1">The sequence shown here is derived from an EMBL/GenBank/DDBJ whole genome shotgun (WGS) entry which is preliminary data.</text>
</comment>
<feature type="non-terminal residue" evidence="1">
    <location>
        <position position="1"/>
    </location>
</feature>
<accession>K0S8D7</accession>
<name>K0S8D7_THAOC</name>
<dbReference type="AlphaFoldDB" id="K0S8D7"/>
<dbReference type="eggNOG" id="ENOG502QZE6">
    <property type="taxonomic scope" value="Eukaryota"/>
</dbReference>
<protein>
    <submittedName>
        <fullName evidence="1">Uncharacterized protein</fullName>
    </submittedName>
</protein>
<keyword evidence="2" id="KW-1185">Reference proteome</keyword>